<dbReference type="Proteomes" id="UP000220251">
    <property type="component" value="Unassembled WGS sequence"/>
</dbReference>
<keyword evidence="2" id="KW-0472">Membrane</keyword>
<feature type="compositionally biased region" description="Low complexity" evidence="1">
    <location>
        <begin position="149"/>
        <end position="165"/>
    </location>
</feature>
<dbReference type="AlphaFoldDB" id="A0A0H5DSG6"/>
<keyword evidence="2" id="KW-0812">Transmembrane</keyword>
<organism evidence="3 4">
    <name type="scientific">Estrella lausannensis</name>
    <dbReference type="NCBI Taxonomy" id="483423"/>
    <lineage>
        <taxon>Bacteria</taxon>
        <taxon>Pseudomonadati</taxon>
        <taxon>Chlamydiota</taxon>
        <taxon>Chlamydiia</taxon>
        <taxon>Parachlamydiales</taxon>
        <taxon>Candidatus Criblamydiaceae</taxon>
        <taxon>Estrella</taxon>
    </lineage>
</organism>
<evidence type="ECO:0000313" key="4">
    <source>
        <dbReference type="Proteomes" id="UP000220251"/>
    </source>
</evidence>
<accession>A0A0H5DSG6</accession>
<evidence type="ECO:0000256" key="2">
    <source>
        <dbReference type="SAM" id="Phobius"/>
    </source>
</evidence>
<reference evidence="4" key="1">
    <citation type="submission" date="2015-06" db="EMBL/GenBank/DDBJ databases">
        <authorList>
            <person name="Bertelli C."/>
        </authorList>
    </citation>
    <scope>NUCLEOTIDE SEQUENCE [LARGE SCALE GENOMIC DNA]</scope>
    <source>
        <strain evidence="4">CRIB-30</strain>
    </source>
</reference>
<feature type="transmembrane region" description="Helical" evidence="2">
    <location>
        <begin position="36"/>
        <end position="59"/>
    </location>
</feature>
<dbReference type="EMBL" id="CWGJ01000026">
    <property type="protein sequence ID" value="CRX39238.1"/>
    <property type="molecule type" value="Genomic_DNA"/>
</dbReference>
<keyword evidence="4" id="KW-1185">Reference proteome</keyword>
<evidence type="ECO:0000256" key="1">
    <source>
        <dbReference type="SAM" id="MobiDB-lite"/>
    </source>
</evidence>
<keyword evidence="2" id="KW-1133">Transmembrane helix</keyword>
<proteinExistence type="predicted"/>
<gene>
    <name evidence="3" type="ORF">ELAC_1913</name>
</gene>
<sequence>MGMMPVNYSPDVVFVNGLKEWTCSDKKTVAQGLTRLVSAVAFPIITLLGALYNAVAFAIKVPLTLIRYTIGFIPTKEGRVADLLPEDTTMKHMMWHVYRIVFTSANIVVFHPLLLLNPEVGIAYHEVLGLVPREDSFVRQRKREDGEASVVSPQSNSIPPQQSHSIPPPPNPENFKTFKLKTWKEKQAEAANGRASPVQEKKTEVKPKKDHPKGFGGFDPTASPLFAKAKANLV</sequence>
<evidence type="ECO:0000313" key="3">
    <source>
        <dbReference type="EMBL" id="CRX39238.1"/>
    </source>
</evidence>
<protein>
    <submittedName>
        <fullName evidence="3">Putative membrane protein</fullName>
    </submittedName>
</protein>
<name>A0A0H5DSG6_9BACT</name>
<feature type="region of interest" description="Disordered" evidence="1">
    <location>
        <begin position="141"/>
        <end position="223"/>
    </location>
</feature>